<reference evidence="1" key="1">
    <citation type="journal article" date="2014" name="Front. Microbiol.">
        <title>High frequency of phylogenetically diverse reductive dehalogenase-homologous genes in deep subseafloor sedimentary metagenomes.</title>
        <authorList>
            <person name="Kawai M."/>
            <person name="Futagami T."/>
            <person name="Toyoda A."/>
            <person name="Takaki Y."/>
            <person name="Nishi S."/>
            <person name="Hori S."/>
            <person name="Arai W."/>
            <person name="Tsubouchi T."/>
            <person name="Morono Y."/>
            <person name="Uchiyama I."/>
            <person name="Ito T."/>
            <person name="Fujiyama A."/>
            <person name="Inagaki F."/>
            <person name="Takami H."/>
        </authorList>
    </citation>
    <scope>NUCLEOTIDE SEQUENCE</scope>
    <source>
        <strain evidence="1">Expedition CK06-06</strain>
    </source>
</reference>
<organism evidence="1">
    <name type="scientific">marine sediment metagenome</name>
    <dbReference type="NCBI Taxonomy" id="412755"/>
    <lineage>
        <taxon>unclassified sequences</taxon>
        <taxon>metagenomes</taxon>
        <taxon>ecological metagenomes</taxon>
    </lineage>
</organism>
<protein>
    <submittedName>
        <fullName evidence="1">Uncharacterized protein</fullName>
    </submittedName>
</protein>
<dbReference type="AlphaFoldDB" id="X1FR87"/>
<name>X1FR87_9ZZZZ</name>
<comment type="caution">
    <text evidence="1">The sequence shown here is derived from an EMBL/GenBank/DDBJ whole genome shotgun (WGS) entry which is preliminary data.</text>
</comment>
<dbReference type="EMBL" id="BARU01021621">
    <property type="protein sequence ID" value="GAH48196.1"/>
    <property type="molecule type" value="Genomic_DNA"/>
</dbReference>
<gene>
    <name evidence="1" type="ORF">S03H2_35365</name>
</gene>
<proteinExistence type="predicted"/>
<evidence type="ECO:0000313" key="1">
    <source>
        <dbReference type="EMBL" id="GAH48196.1"/>
    </source>
</evidence>
<sequence>MKIKAYSPTLAFRAVNIRIIKGIKIAPSFRKNKFGKLVKR</sequence>
<accession>X1FR87</accession>